<proteinExistence type="inferred from homology"/>
<evidence type="ECO:0000313" key="8">
    <source>
        <dbReference type="Proteomes" id="UP000818624"/>
    </source>
</evidence>
<protein>
    <recommendedName>
        <fullName evidence="2">carnosine N-methyltransferase</fullName>
        <ecNumber evidence="2">2.1.1.22</ecNumber>
    </recommendedName>
</protein>
<organism evidence="7 8">
    <name type="scientific">Malassezia furfur</name>
    <name type="common">Pityriasis versicolor infection agent</name>
    <name type="synonym">Pityrosporum furfur</name>
    <dbReference type="NCBI Taxonomy" id="55194"/>
    <lineage>
        <taxon>Eukaryota</taxon>
        <taxon>Fungi</taxon>
        <taxon>Dikarya</taxon>
        <taxon>Basidiomycota</taxon>
        <taxon>Ustilaginomycotina</taxon>
        <taxon>Malasseziomycetes</taxon>
        <taxon>Malasseziales</taxon>
        <taxon>Malasseziaceae</taxon>
        <taxon>Malassezia</taxon>
    </lineage>
</organism>
<dbReference type="GO" id="GO:0030735">
    <property type="term" value="F:carnosine N-methyltransferase activity"/>
    <property type="evidence" value="ECO:0007669"/>
    <property type="project" value="UniProtKB-EC"/>
</dbReference>
<dbReference type="SUPFAM" id="SSF53335">
    <property type="entry name" value="S-adenosyl-L-methionine-dependent methyltransferases"/>
    <property type="match status" value="1"/>
</dbReference>
<evidence type="ECO:0000256" key="2">
    <source>
        <dbReference type="ARBA" id="ARBA00012003"/>
    </source>
</evidence>
<dbReference type="InterPro" id="IPR012901">
    <property type="entry name" value="CARME"/>
</dbReference>
<dbReference type="EMBL" id="CP046236">
    <property type="protein sequence ID" value="WFD48852.1"/>
    <property type="molecule type" value="Genomic_DNA"/>
</dbReference>
<reference evidence="7 8" key="1">
    <citation type="journal article" date="2020" name="Elife">
        <title>Loss of centromere function drives karyotype evolution in closely related Malassezia species.</title>
        <authorList>
            <person name="Sankaranarayanan S.R."/>
            <person name="Ianiri G."/>
            <person name="Coelho M.A."/>
            <person name="Reza M.H."/>
            <person name="Thimmappa B.C."/>
            <person name="Ganguly P."/>
            <person name="Vadnala R.N."/>
            <person name="Sun S."/>
            <person name="Siddharthan R."/>
            <person name="Tellgren-Roth C."/>
            <person name="Dawson T.L."/>
            <person name="Heitman J."/>
            <person name="Sanyal K."/>
        </authorList>
    </citation>
    <scope>NUCLEOTIDE SEQUENCE [LARGE SCALE GENOMIC DNA]</scope>
    <source>
        <strain evidence="7">CBS14141</strain>
    </source>
</reference>
<name>A0ABY8ETH5_MALFU</name>
<comment type="similarity">
    <text evidence="1">Belongs to the carnosine N-methyltransferase family.</text>
</comment>
<gene>
    <name evidence="7" type="ORF">GLX27_003523</name>
</gene>
<evidence type="ECO:0000256" key="1">
    <source>
        <dbReference type="ARBA" id="ARBA00010086"/>
    </source>
</evidence>
<keyword evidence="3 7" id="KW-0489">Methyltransferase</keyword>
<dbReference type="InterPro" id="IPR029063">
    <property type="entry name" value="SAM-dependent_MTases_sf"/>
</dbReference>
<dbReference type="SMART" id="SM01296">
    <property type="entry name" value="N2227"/>
    <property type="match status" value="1"/>
</dbReference>
<keyword evidence="8" id="KW-1185">Reference proteome</keyword>
<keyword evidence="4 7" id="KW-0808">Transferase</keyword>
<evidence type="ECO:0000256" key="3">
    <source>
        <dbReference type="ARBA" id="ARBA00022603"/>
    </source>
</evidence>
<evidence type="ECO:0000256" key="4">
    <source>
        <dbReference type="ARBA" id="ARBA00022679"/>
    </source>
</evidence>
<dbReference type="Gene3D" id="3.40.50.150">
    <property type="entry name" value="Vaccinia Virus protein VP39"/>
    <property type="match status" value="1"/>
</dbReference>
<feature type="compositionally biased region" description="Basic and acidic residues" evidence="6">
    <location>
        <begin position="126"/>
        <end position="146"/>
    </location>
</feature>
<feature type="region of interest" description="Disordered" evidence="6">
    <location>
        <begin position="121"/>
        <end position="146"/>
    </location>
</feature>
<sequence>MGDAVQSAEERAHFAQVLRAWDEYLPYALSVNQARRKALCNLPLAHQTMLRTLSTPLPAPTLGEPVPDTEGGVRARLAEIDDRIRRNADVLAQVADFCRDFLGILGTDGADDADDADAAEVNADASDAKDTDTHDHTKHTVSEGDQDRVRTALRQMVRDWSAEGRAERDAAYAPIVAALMQRMPPNRAVRVLVPGAGLGRLAFDLAMQGYSVQGNEFSYFMLIPSHFLLNNTQAVREHVVYPYIHSVSNWVTAADLLRGVAIPDVLPSSLAPDTDFSMVAGEFVEVYAKPEERHAWNCVATCYFLDTAKNALRYMEVINALLPVGGLWINVGPLLWHFEHDAHTPSLELTLDEILALLPQLGFVVEELHMLPAQSYTGSAHSMLAHQYCPVFWVCRKVAEHEMAPAV</sequence>
<dbReference type="Proteomes" id="UP000818624">
    <property type="component" value="Chromosome 3"/>
</dbReference>
<evidence type="ECO:0000313" key="7">
    <source>
        <dbReference type="EMBL" id="WFD48852.1"/>
    </source>
</evidence>
<dbReference type="PANTHER" id="PTHR12303:SF6">
    <property type="entry name" value="CARNOSINE N-METHYLTRANSFERASE"/>
    <property type="match status" value="1"/>
</dbReference>
<dbReference type="Pfam" id="PF07942">
    <property type="entry name" value="CARME"/>
    <property type="match status" value="1"/>
</dbReference>
<keyword evidence="5" id="KW-0949">S-adenosyl-L-methionine</keyword>
<evidence type="ECO:0000256" key="6">
    <source>
        <dbReference type="SAM" id="MobiDB-lite"/>
    </source>
</evidence>
<dbReference type="EC" id="2.1.1.22" evidence="2"/>
<evidence type="ECO:0000256" key="5">
    <source>
        <dbReference type="ARBA" id="ARBA00022691"/>
    </source>
</evidence>
<accession>A0ABY8ETH5</accession>
<dbReference type="PANTHER" id="PTHR12303">
    <property type="entry name" value="CARNOSINE N-METHYLTRANSFERASE"/>
    <property type="match status" value="1"/>
</dbReference>
<dbReference type="GO" id="GO:0032259">
    <property type="term" value="P:methylation"/>
    <property type="evidence" value="ECO:0007669"/>
    <property type="project" value="UniProtKB-KW"/>
</dbReference>